<dbReference type="PANTHER" id="PTHR42872">
    <property type="entry name" value="PROTEIN-GLUTAMATE METHYLESTERASE/PROTEIN-GLUTAMINE GLUTAMINASE"/>
    <property type="match status" value="1"/>
</dbReference>
<accession>A0AAE3NWC9</accession>
<feature type="active site" evidence="3 4">
    <location>
        <position position="204"/>
    </location>
</feature>
<comment type="caution">
    <text evidence="8">The sequence shown here is derived from an EMBL/GenBank/DDBJ whole genome shotgun (WGS) entry which is preliminary data.</text>
</comment>
<dbReference type="GO" id="GO:0005737">
    <property type="term" value="C:cytoplasm"/>
    <property type="evidence" value="ECO:0007669"/>
    <property type="project" value="UniProtKB-SubCell"/>
</dbReference>
<reference evidence="8" key="1">
    <citation type="submission" date="2023-03" db="EMBL/GenBank/DDBJ databases">
        <title>Stygiobacter electus gen. nov., sp. nov., facultatively anaerobic thermotolerant bacterium of the class Ignavibacteria from a well of Yessentuki mineral water deposit.</title>
        <authorList>
            <person name="Podosokorskaya O.A."/>
            <person name="Elcheninov A.G."/>
            <person name="Petrova N.F."/>
            <person name="Zavarzina D.G."/>
            <person name="Kublanov I.V."/>
            <person name="Merkel A.Y."/>
        </authorList>
    </citation>
    <scope>NUCLEOTIDE SEQUENCE</scope>
    <source>
        <strain evidence="8">09-Me</strain>
    </source>
</reference>
<feature type="domain" description="CheB-type methylesterase" evidence="7">
    <location>
        <begin position="165"/>
        <end position="357"/>
    </location>
</feature>
<sequence length="357" mass="38818">MKDKISVLIVDDSAFMRKSLSIMLESDPGISVIGTARNGQEGVELADKLRPDIITLDIEMPIMDGLTALKKIMVECPTSVIMVSSLTTEGAQATLKALEYGAVDFIPKEMSFVSVNITKIKDDLISKVKEIAKTKLLKNRLDRIRAISSKPEVKPRVTSYLSDLPKIGYRAIAIGISTGGPFTLQKVLPLLSENINIPIFIVQHMPPKFTKSLADRLNGLCKIPVKEAEDGEQVKNGTIYIAPGGLHMKFKGVNPNNVSIKITPEPSDTLHRPSVDVMMSSAIDVYGKYTLGVIMTGMGKDGYEAVKKLKSLNGYSIAQDEESCVVYGMPKTIVEAGLADVILPAEKISEVINKVVV</sequence>
<dbReference type="GO" id="GO:0008984">
    <property type="term" value="F:protein-glutamate methylesterase activity"/>
    <property type="evidence" value="ECO:0007669"/>
    <property type="project" value="UniProtKB-UniRule"/>
</dbReference>
<keyword evidence="3 4" id="KW-0145">Chemotaxis</keyword>
<dbReference type="RefSeq" id="WP_321535037.1">
    <property type="nucleotide sequence ID" value="NZ_JARGDL010000003.1"/>
</dbReference>
<feature type="active site" evidence="3 4">
    <location>
        <position position="177"/>
    </location>
</feature>
<dbReference type="PIRSF" id="PIRSF000876">
    <property type="entry name" value="RR_chemtxs_CheB"/>
    <property type="match status" value="1"/>
</dbReference>
<evidence type="ECO:0000313" key="9">
    <source>
        <dbReference type="Proteomes" id="UP001221302"/>
    </source>
</evidence>
<feature type="domain" description="Response regulatory" evidence="6">
    <location>
        <begin position="6"/>
        <end position="123"/>
    </location>
</feature>
<dbReference type="Pfam" id="PF01339">
    <property type="entry name" value="CheB_methylest"/>
    <property type="match status" value="1"/>
</dbReference>
<comment type="function">
    <text evidence="3">Involved in chemotaxis. Part of a chemotaxis signal transduction system that modulates chemotaxis in response to various stimuli. Catalyzes the demethylation of specific methylglutamate residues introduced into the chemoreceptors (methyl-accepting chemotaxis proteins or MCP) by CheR. Also mediates the irreversible deamidation of specific glutamine residues to glutamic acid.</text>
</comment>
<proteinExistence type="inferred from homology"/>
<keyword evidence="3 5" id="KW-0597">Phosphoprotein</keyword>
<dbReference type="CDD" id="cd17541">
    <property type="entry name" value="REC_CheB-like"/>
    <property type="match status" value="1"/>
</dbReference>
<comment type="domain">
    <text evidence="3">Contains a C-terminal catalytic domain, and an N-terminal region which modulates catalytic activity.</text>
</comment>
<dbReference type="PROSITE" id="PS50122">
    <property type="entry name" value="CHEB"/>
    <property type="match status" value="1"/>
</dbReference>
<dbReference type="GO" id="GO:0006935">
    <property type="term" value="P:chemotaxis"/>
    <property type="evidence" value="ECO:0007669"/>
    <property type="project" value="UniProtKB-UniRule"/>
</dbReference>
<keyword evidence="9" id="KW-1185">Reference proteome</keyword>
<dbReference type="InterPro" id="IPR001789">
    <property type="entry name" value="Sig_transdc_resp-reg_receiver"/>
</dbReference>
<evidence type="ECO:0000256" key="1">
    <source>
        <dbReference type="ARBA" id="ARBA00022801"/>
    </source>
</evidence>
<keyword evidence="3" id="KW-0963">Cytoplasm</keyword>
<dbReference type="GO" id="GO:0050568">
    <property type="term" value="F:protein-glutamine glutaminase activity"/>
    <property type="evidence" value="ECO:0007669"/>
    <property type="project" value="UniProtKB-UniRule"/>
</dbReference>
<dbReference type="InterPro" id="IPR011006">
    <property type="entry name" value="CheY-like_superfamily"/>
</dbReference>
<dbReference type="HAMAP" id="MF_00099">
    <property type="entry name" value="CheB_chemtxs"/>
    <property type="match status" value="1"/>
</dbReference>
<dbReference type="EC" id="3.1.1.61" evidence="3"/>
<gene>
    <name evidence="3" type="primary">cheB</name>
    <name evidence="8" type="ORF">P0M35_03850</name>
</gene>
<dbReference type="Proteomes" id="UP001221302">
    <property type="component" value="Unassembled WGS sequence"/>
</dbReference>
<dbReference type="SUPFAM" id="SSF52172">
    <property type="entry name" value="CheY-like"/>
    <property type="match status" value="1"/>
</dbReference>
<comment type="catalytic activity">
    <reaction evidence="3">
        <text>L-glutaminyl-[protein] + H2O = L-glutamyl-[protein] + NH4(+)</text>
        <dbReference type="Rhea" id="RHEA:16441"/>
        <dbReference type="Rhea" id="RHEA-COMP:10207"/>
        <dbReference type="Rhea" id="RHEA-COMP:10208"/>
        <dbReference type="ChEBI" id="CHEBI:15377"/>
        <dbReference type="ChEBI" id="CHEBI:28938"/>
        <dbReference type="ChEBI" id="CHEBI:29973"/>
        <dbReference type="ChEBI" id="CHEBI:30011"/>
        <dbReference type="EC" id="3.5.1.44"/>
    </reaction>
</comment>
<dbReference type="SUPFAM" id="SSF52738">
    <property type="entry name" value="Methylesterase CheB, C-terminal domain"/>
    <property type="match status" value="1"/>
</dbReference>
<dbReference type="AlphaFoldDB" id="A0AAE3NWC9"/>
<protein>
    <recommendedName>
        <fullName evidence="3">Protein-glutamate methylesterase/protein-glutamine glutaminase</fullName>
        <ecNumber evidence="3">3.1.1.61</ecNumber>
        <ecNumber evidence="3">3.5.1.44</ecNumber>
    </recommendedName>
</protein>
<keyword evidence="1 3" id="KW-0378">Hydrolase</keyword>
<dbReference type="Gene3D" id="3.40.50.180">
    <property type="entry name" value="Methylesterase CheB, C-terminal domain"/>
    <property type="match status" value="1"/>
</dbReference>
<evidence type="ECO:0000256" key="4">
    <source>
        <dbReference type="PROSITE-ProRule" id="PRU00050"/>
    </source>
</evidence>
<dbReference type="NCBIfam" id="NF001965">
    <property type="entry name" value="PRK00742.1"/>
    <property type="match status" value="1"/>
</dbReference>
<dbReference type="PROSITE" id="PS50110">
    <property type="entry name" value="RESPONSE_REGULATORY"/>
    <property type="match status" value="1"/>
</dbReference>
<dbReference type="GO" id="GO:0000156">
    <property type="term" value="F:phosphorelay response regulator activity"/>
    <property type="evidence" value="ECO:0007669"/>
    <property type="project" value="InterPro"/>
</dbReference>
<dbReference type="Pfam" id="PF00072">
    <property type="entry name" value="Response_reg"/>
    <property type="match status" value="1"/>
</dbReference>
<feature type="modified residue" description="4-aspartylphosphate" evidence="3 5">
    <location>
        <position position="57"/>
    </location>
</feature>
<dbReference type="PANTHER" id="PTHR42872:SF3">
    <property type="entry name" value="PROTEIN-GLUTAMATE METHYLESTERASE_PROTEIN-GLUTAMINE GLUTAMINASE 1"/>
    <property type="match status" value="1"/>
</dbReference>
<dbReference type="InterPro" id="IPR000673">
    <property type="entry name" value="Sig_transdc_resp-reg_Me-estase"/>
</dbReference>
<name>A0AAE3NWC9_9BACT</name>
<evidence type="ECO:0000256" key="3">
    <source>
        <dbReference type="HAMAP-Rule" id="MF_00099"/>
    </source>
</evidence>
<organism evidence="8 9">
    <name type="scientific">Stygiobacter electus</name>
    <dbReference type="NCBI Taxonomy" id="3032292"/>
    <lineage>
        <taxon>Bacteria</taxon>
        <taxon>Pseudomonadati</taxon>
        <taxon>Ignavibacteriota</taxon>
        <taxon>Ignavibacteria</taxon>
        <taxon>Ignavibacteriales</taxon>
        <taxon>Melioribacteraceae</taxon>
        <taxon>Stygiobacter</taxon>
    </lineage>
</organism>
<comment type="PTM">
    <text evidence="3">Phosphorylated by CheA. Phosphorylation of the N-terminal regulatory domain activates the methylesterase activity.</text>
</comment>
<dbReference type="EC" id="3.5.1.44" evidence="3"/>
<dbReference type="InterPro" id="IPR008248">
    <property type="entry name" value="CheB-like"/>
</dbReference>
<comment type="subcellular location">
    <subcellularLocation>
        <location evidence="3">Cytoplasm</location>
    </subcellularLocation>
</comment>
<evidence type="ECO:0000313" key="8">
    <source>
        <dbReference type="EMBL" id="MDF1611271.1"/>
    </source>
</evidence>
<evidence type="ECO:0000259" key="7">
    <source>
        <dbReference type="PROSITE" id="PS50122"/>
    </source>
</evidence>
<evidence type="ECO:0000256" key="2">
    <source>
        <dbReference type="ARBA" id="ARBA00048267"/>
    </source>
</evidence>
<comment type="similarity">
    <text evidence="3">Belongs to the CheB family.</text>
</comment>
<dbReference type="EMBL" id="JARGDL010000003">
    <property type="protein sequence ID" value="MDF1611271.1"/>
    <property type="molecule type" value="Genomic_DNA"/>
</dbReference>
<evidence type="ECO:0000259" key="6">
    <source>
        <dbReference type="PROSITE" id="PS50110"/>
    </source>
</evidence>
<dbReference type="CDD" id="cd16432">
    <property type="entry name" value="CheB_Rec"/>
    <property type="match status" value="1"/>
</dbReference>
<feature type="active site" evidence="3 4">
    <location>
        <position position="301"/>
    </location>
</feature>
<evidence type="ECO:0000256" key="5">
    <source>
        <dbReference type="PROSITE-ProRule" id="PRU00169"/>
    </source>
</evidence>
<dbReference type="Gene3D" id="3.40.50.2300">
    <property type="match status" value="1"/>
</dbReference>
<dbReference type="InterPro" id="IPR035909">
    <property type="entry name" value="CheB_C"/>
</dbReference>
<comment type="catalytic activity">
    <reaction evidence="2 3">
        <text>[protein]-L-glutamate 5-O-methyl ester + H2O = L-glutamyl-[protein] + methanol + H(+)</text>
        <dbReference type="Rhea" id="RHEA:23236"/>
        <dbReference type="Rhea" id="RHEA-COMP:10208"/>
        <dbReference type="Rhea" id="RHEA-COMP:10311"/>
        <dbReference type="ChEBI" id="CHEBI:15377"/>
        <dbReference type="ChEBI" id="CHEBI:15378"/>
        <dbReference type="ChEBI" id="CHEBI:17790"/>
        <dbReference type="ChEBI" id="CHEBI:29973"/>
        <dbReference type="ChEBI" id="CHEBI:82795"/>
        <dbReference type="EC" id="3.1.1.61"/>
    </reaction>
</comment>
<dbReference type="SMART" id="SM00448">
    <property type="entry name" value="REC"/>
    <property type="match status" value="1"/>
</dbReference>